<dbReference type="GeneID" id="24140767"/>
<feature type="non-terminal residue" evidence="2">
    <location>
        <position position="1"/>
    </location>
</feature>
<dbReference type="Proteomes" id="UP000030745">
    <property type="component" value="Unassembled WGS sequence"/>
</dbReference>
<evidence type="ECO:0000313" key="3">
    <source>
        <dbReference type="Proteomes" id="UP000030745"/>
    </source>
</evidence>
<keyword evidence="3" id="KW-1185">Reference proteome</keyword>
<dbReference type="AlphaFoldDB" id="A0A067CUU7"/>
<reference evidence="2 3" key="1">
    <citation type="journal article" date="2013" name="PLoS Genet.">
        <title>Distinctive expansion of potential virulence genes in the genome of the oomycete fish pathogen Saprolegnia parasitica.</title>
        <authorList>
            <person name="Jiang R.H."/>
            <person name="de Bruijn I."/>
            <person name="Haas B.J."/>
            <person name="Belmonte R."/>
            <person name="Lobach L."/>
            <person name="Christie J."/>
            <person name="van den Ackerveken G."/>
            <person name="Bottin A."/>
            <person name="Bulone V."/>
            <person name="Diaz-Moreno S.M."/>
            <person name="Dumas B."/>
            <person name="Fan L."/>
            <person name="Gaulin E."/>
            <person name="Govers F."/>
            <person name="Grenville-Briggs L.J."/>
            <person name="Horner N.R."/>
            <person name="Levin J.Z."/>
            <person name="Mammella M."/>
            <person name="Meijer H.J."/>
            <person name="Morris P."/>
            <person name="Nusbaum C."/>
            <person name="Oome S."/>
            <person name="Phillips A.J."/>
            <person name="van Rooyen D."/>
            <person name="Rzeszutek E."/>
            <person name="Saraiva M."/>
            <person name="Secombes C.J."/>
            <person name="Seidl M.F."/>
            <person name="Snel B."/>
            <person name="Stassen J.H."/>
            <person name="Sykes S."/>
            <person name="Tripathy S."/>
            <person name="van den Berg H."/>
            <person name="Vega-Arreguin J.C."/>
            <person name="Wawra S."/>
            <person name="Young S.K."/>
            <person name="Zeng Q."/>
            <person name="Dieguez-Uribeondo J."/>
            <person name="Russ C."/>
            <person name="Tyler B.M."/>
            <person name="van West P."/>
        </authorList>
    </citation>
    <scope>NUCLEOTIDE SEQUENCE [LARGE SCALE GENOMIC DNA]</scope>
    <source>
        <strain evidence="2 3">CBS 223.65</strain>
    </source>
</reference>
<feature type="region of interest" description="Disordered" evidence="1">
    <location>
        <begin position="1"/>
        <end position="52"/>
    </location>
</feature>
<proteinExistence type="predicted"/>
<evidence type="ECO:0000256" key="1">
    <source>
        <dbReference type="SAM" id="MobiDB-lite"/>
    </source>
</evidence>
<accession>A0A067CUU7</accession>
<dbReference type="VEuPathDB" id="FungiDB:SPRG_19373"/>
<name>A0A067CUU7_SAPPC</name>
<sequence>TRASRSGARDRHSTAVADFSLPTPRPRGSRHLPVPTTSQRASTSHPAVPPALLTHTSSSIVVVVTRSKSHEQPAPWTATAHSAYDVKDQFRNENHDKSAPLDKLGATVRDRQGHTWVSPLAFPPASRSHSEHESRRLRSRPRTVAPLFPSGTAARFFVSTA</sequence>
<organism evidence="2 3">
    <name type="scientific">Saprolegnia parasitica (strain CBS 223.65)</name>
    <dbReference type="NCBI Taxonomy" id="695850"/>
    <lineage>
        <taxon>Eukaryota</taxon>
        <taxon>Sar</taxon>
        <taxon>Stramenopiles</taxon>
        <taxon>Oomycota</taxon>
        <taxon>Saprolegniomycetes</taxon>
        <taxon>Saprolegniales</taxon>
        <taxon>Saprolegniaceae</taxon>
        <taxon>Saprolegnia</taxon>
    </lineage>
</organism>
<feature type="region of interest" description="Disordered" evidence="1">
    <location>
        <begin position="117"/>
        <end position="145"/>
    </location>
</feature>
<gene>
    <name evidence="2" type="ORF">SPRG_19373</name>
</gene>
<protein>
    <submittedName>
        <fullName evidence="2">Uncharacterized protein</fullName>
    </submittedName>
</protein>
<dbReference type="RefSeq" id="XP_012196257.1">
    <property type="nucleotide sequence ID" value="XM_012340867.1"/>
</dbReference>
<evidence type="ECO:0000313" key="2">
    <source>
        <dbReference type="EMBL" id="KDO33035.1"/>
    </source>
</evidence>
<dbReference type="KEGG" id="spar:SPRG_19373"/>
<dbReference type="EMBL" id="KK583193">
    <property type="protein sequence ID" value="KDO33035.1"/>
    <property type="molecule type" value="Genomic_DNA"/>
</dbReference>
<feature type="compositionally biased region" description="Polar residues" evidence="1">
    <location>
        <begin position="35"/>
        <end position="45"/>
    </location>
</feature>